<dbReference type="PANTHER" id="PTHR33710">
    <property type="entry name" value="BNAC02G09200D PROTEIN"/>
    <property type="match status" value="1"/>
</dbReference>
<dbReference type="InterPro" id="IPR036691">
    <property type="entry name" value="Endo/exonu/phosph_ase_sf"/>
</dbReference>
<reference evidence="1" key="1">
    <citation type="journal article" date="2023" name="Nat. Commun.">
        <title>Diploid and tetraploid genomes of Acorus and the evolution of monocots.</title>
        <authorList>
            <person name="Ma L."/>
            <person name="Liu K.W."/>
            <person name="Li Z."/>
            <person name="Hsiao Y.Y."/>
            <person name="Qi Y."/>
            <person name="Fu T."/>
            <person name="Tang G.D."/>
            <person name="Zhang D."/>
            <person name="Sun W.H."/>
            <person name="Liu D.K."/>
            <person name="Li Y."/>
            <person name="Chen G.Z."/>
            <person name="Liu X.D."/>
            <person name="Liao X.Y."/>
            <person name="Jiang Y.T."/>
            <person name="Yu X."/>
            <person name="Hao Y."/>
            <person name="Huang J."/>
            <person name="Zhao X.W."/>
            <person name="Ke S."/>
            <person name="Chen Y.Y."/>
            <person name="Wu W.L."/>
            <person name="Hsu J.L."/>
            <person name="Lin Y.F."/>
            <person name="Huang M.D."/>
            <person name="Li C.Y."/>
            <person name="Huang L."/>
            <person name="Wang Z.W."/>
            <person name="Zhao X."/>
            <person name="Zhong W.Y."/>
            <person name="Peng D.H."/>
            <person name="Ahmad S."/>
            <person name="Lan S."/>
            <person name="Zhang J.S."/>
            <person name="Tsai W.C."/>
            <person name="Van de Peer Y."/>
            <person name="Liu Z.J."/>
        </authorList>
    </citation>
    <scope>NUCLEOTIDE SEQUENCE</scope>
    <source>
        <strain evidence="1">CP</strain>
    </source>
</reference>
<accession>A0AAV9E7W0</accession>
<dbReference type="EMBL" id="JAUJYO010000009">
    <property type="protein sequence ID" value="KAK1309580.1"/>
    <property type="molecule type" value="Genomic_DNA"/>
</dbReference>
<protein>
    <recommendedName>
        <fullName evidence="3">Reverse transcriptase</fullName>
    </recommendedName>
</protein>
<dbReference type="SUPFAM" id="SSF56219">
    <property type="entry name" value="DNase I-like"/>
    <property type="match status" value="1"/>
</dbReference>
<organism evidence="1 2">
    <name type="scientific">Acorus calamus</name>
    <name type="common">Sweet flag</name>
    <dbReference type="NCBI Taxonomy" id="4465"/>
    <lineage>
        <taxon>Eukaryota</taxon>
        <taxon>Viridiplantae</taxon>
        <taxon>Streptophyta</taxon>
        <taxon>Embryophyta</taxon>
        <taxon>Tracheophyta</taxon>
        <taxon>Spermatophyta</taxon>
        <taxon>Magnoliopsida</taxon>
        <taxon>Liliopsida</taxon>
        <taxon>Acoraceae</taxon>
        <taxon>Acorus</taxon>
    </lineage>
</organism>
<dbReference type="Proteomes" id="UP001180020">
    <property type="component" value="Unassembled WGS sequence"/>
</dbReference>
<name>A0AAV9E7W0_ACOCL</name>
<dbReference type="PANTHER" id="PTHR33710:SF71">
    <property type="entry name" value="ENDONUCLEASE_EXONUCLEASE_PHOSPHATASE DOMAIN-CONTAINING PROTEIN"/>
    <property type="match status" value="1"/>
</dbReference>
<sequence>MLDIPLDNQQFTWCNLRGQPSFVRMDRILIDQAWKEAFLMCLLKARPRICSDHSPLIFYGGESRARHHHFKFENWWLLCEGFREVVAASWQVPTLGLLGARKVAFKLKWVKQVLKSWSREQHSNRQNSKKAIEEELRVLEVQEESIPLSEEDRLRRASLKSSWFQ</sequence>
<reference evidence="1" key="2">
    <citation type="submission" date="2023-06" db="EMBL/GenBank/DDBJ databases">
        <authorList>
            <person name="Ma L."/>
            <person name="Liu K.-W."/>
            <person name="Li Z."/>
            <person name="Hsiao Y.-Y."/>
            <person name="Qi Y."/>
            <person name="Fu T."/>
            <person name="Tang G."/>
            <person name="Zhang D."/>
            <person name="Sun W.-H."/>
            <person name="Liu D.-K."/>
            <person name="Li Y."/>
            <person name="Chen G.-Z."/>
            <person name="Liu X.-D."/>
            <person name="Liao X.-Y."/>
            <person name="Jiang Y.-T."/>
            <person name="Yu X."/>
            <person name="Hao Y."/>
            <person name="Huang J."/>
            <person name="Zhao X.-W."/>
            <person name="Ke S."/>
            <person name="Chen Y.-Y."/>
            <person name="Wu W.-L."/>
            <person name="Hsu J.-L."/>
            <person name="Lin Y.-F."/>
            <person name="Huang M.-D."/>
            <person name="Li C.-Y."/>
            <person name="Huang L."/>
            <person name="Wang Z.-W."/>
            <person name="Zhao X."/>
            <person name="Zhong W.-Y."/>
            <person name="Peng D.-H."/>
            <person name="Ahmad S."/>
            <person name="Lan S."/>
            <person name="Zhang J.-S."/>
            <person name="Tsai W.-C."/>
            <person name="Van De Peer Y."/>
            <person name="Liu Z.-J."/>
        </authorList>
    </citation>
    <scope>NUCLEOTIDE SEQUENCE</scope>
    <source>
        <strain evidence="1">CP</strain>
        <tissue evidence="1">Leaves</tissue>
    </source>
</reference>
<dbReference type="AlphaFoldDB" id="A0AAV9E7W0"/>
<comment type="caution">
    <text evidence="1">The sequence shown here is derived from an EMBL/GenBank/DDBJ whole genome shotgun (WGS) entry which is preliminary data.</text>
</comment>
<keyword evidence="2" id="KW-1185">Reference proteome</keyword>
<evidence type="ECO:0000313" key="1">
    <source>
        <dbReference type="EMBL" id="KAK1309580.1"/>
    </source>
</evidence>
<dbReference type="Gene3D" id="3.60.10.10">
    <property type="entry name" value="Endonuclease/exonuclease/phosphatase"/>
    <property type="match status" value="1"/>
</dbReference>
<evidence type="ECO:0008006" key="3">
    <source>
        <dbReference type="Google" id="ProtNLM"/>
    </source>
</evidence>
<proteinExistence type="predicted"/>
<evidence type="ECO:0000313" key="2">
    <source>
        <dbReference type="Proteomes" id="UP001180020"/>
    </source>
</evidence>
<gene>
    <name evidence="1" type="ORF">QJS10_CPA09g01287</name>
</gene>